<dbReference type="InterPro" id="IPR011992">
    <property type="entry name" value="EF-hand-dom_pair"/>
</dbReference>
<evidence type="ECO:0000259" key="5">
    <source>
        <dbReference type="PROSITE" id="PS50222"/>
    </source>
</evidence>
<feature type="domain" description="EF-hand" evidence="5">
    <location>
        <begin position="26"/>
        <end position="61"/>
    </location>
</feature>
<keyword evidence="4" id="KW-0106">Calcium</keyword>
<feature type="domain" description="EF-hand" evidence="5">
    <location>
        <begin position="1"/>
        <end position="25"/>
    </location>
</feature>
<proteinExistence type="predicted"/>
<dbReference type="PROSITE" id="PS50222">
    <property type="entry name" value="EF_HAND_2"/>
    <property type="match status" value="4"/>
</dbReference>
<accession>A0AAP0JRY4</accession>
<reference evidence="6 7" key="1">
    <citation type="submission" date="2024-01" db="EMBL/GenBank/DDBJ databases">
        <title>Genome assemblies of Stephania.</title>
        <authorList>
            <person name="Yang L."/>
        </authorList>
    </citation>
    <scope>NUCLEOTIDE SEQUENCE [LARGE SCALE GENOMIC DNA]</scope>
    <source>
        <strain evidence="6">QJT</strain>
        <tissue evidence="6">Leaf</tissue>
    </source>
</reference>
<dbReference type="InterPro" id="IPR039647">
    <property type="entry name" value="EF_hand_pair_protein_CML-like"/>
</dbReference>
<organism evidence="6 7">
    <name type="scientific">Stephania japonica</name>
    <dbReference type="NCBI Taxonomy" id="461633"/>
    <lineage>
        <taxon>Eukaryota</taxon>
        <taxon>Viridiplantae</taxon>
        <taxon>Streptophyta</taxon>
        <taxon>Embryophyta</taxon>
        <taxon>Tracheophyta</taxon>
        <taxon>Spermatophyta</taxon>
        <taxon>Magnoliopsida</taxon>
        <taxon>Ranunculales</taxon>
        <taxon>Menispermaceae</taxon>
        <taxon>Menispermoideae</taxon>
        <taxon>Cissampelideae</taxon>
        <taxon>Stephania</taxon>
    </lineage>
</organism>
<dbReference type="InterPro" id="IPR002048">
    <property type="entry name" value="EF_hand_dom"/>
</dbReference>
<evidence type="ECO:0000256" key="3">
    <source>
        <dbReference type="ARBA" id="ARBA00022737"/>
    </source>
</evidence>
<name>A0AAP0JRY4_9MAGN</name>
<dbReference type="FunFam" id="1.10.238.10:FF:000089">
    <property type="entry name" value="calmodulin-like protein 3"/>
    <property type="match status" value="1"/>
</dbReference>
<evidence type="ECO:0000256" key="1">
    <source>
        <dbReference type="ARBA" id="ARBA00003291"/>
    </source>
</evidence>
<dbReference type="Proteomes" id="UP001417504">
    <property type="component" value="Unassembled WGS sequence"/>
</dbReference>
<comment type="function">
    <text evidence="1">Potential calcium sensor.</text>
</comment>
<evidence type="ECO:0000256" key="2">
    <source>
        <dbReference type="ARBA" id="ARBA00022723"/>
    </source>
</evidence>
<dbReference type="SUPFAM" id="SSF47473">
    <property type="entry name" value="EF-hand"/>
    <property type="match status" value="1"/>
</dbReference>
<dbReference type="EMBL" id="JBBNAE010000003">
    <property type="protein sequence ID" value="KAK9138796.1"/>
    <property type="molecule type" value="Genomic_DNA"/>
</dbReference>
<dbReference type="InterPro" id="IPR018247">
    <property type="entry name" value="EF_Hand_1_Ca_BS"/>
</dbReference>
<protein>
    <recommendedName>
        <fullName evidence="5">EF-hand domain-containing protein</fullName>
    </recommendedName>
</protein>
<keyword evidence="7" id="KW-1185">Reference proteome</keyword>
<keyword evidence="3" id="KW-0677">Repeat</keyword>
<dbReference type="Gene3D" id="1.10.238.10">
    <property type="entry name" value="EF-hand"/>
    <property type="match status" value="2"/>
</dbReference>
<evidence type="ECO:0000313" key="7">
    <source>
        <dbReference type="Proteomes" id="UP001417504"/>
    </source>
</evidence>
<evidence type="ECO:0000256" key="4">
    <source>
        <dbReference type="ARBA" id="ARBA00022837"/>
    </source>
</evidence>
<dbReference type="PANTHER" id="PTHR10891">
    <property type="entry name" value="EF-HAND CALCIUM-BINDING DOMAIN CONTAINING PROTEIN"/>
    <property type="match status" value="1"/>
</dbReference>
<dbReference type="PROSITE" id="PS00018">
    <property type="entry name" value="EF_HAND_1"/>
    <property type="match status" value="4"/>
</dbReference>
<evidence type="ECO:0000313" key="6">
    <source>
        <dbReference type="EMBL" id="KAK9138796.1"/>
    </source>
</evidence>
<feature type="domain" description="EF-hand" evidence="5">
    <location>
        <begin position="73"/>
        <end position="108"/>
    </location>
</feature>
<keyword evidence="2" id="KW-0479">Metal-binding</keyword>
<dbReference type="AlphaFoldDB" id="A0AAP0JRY4"/>
<feature type="domain" description="EF-hand" evidence="5">
    <location>
        <begin position="111"/>
        <end position="146"/>
    </location>
</feature>
<sequence length="152" mass="16463">MFDHDGDGRVTKEELKESLGKLGIAVDDEGLEEMVAKIDANGDGCVDMEEFGVLYETIVMGVEGSGGGGGGGEEDEEMREAFNVFDQNRDGFITGEELREVLGCLGLRQGRSVEDCRKMIRMVDGDGDGMVNYEEFKEMMRGGITTSPAFAA</sequence>
<dbReference type="GO" id="GO:0005509">
    <property type="term" value="F:calcium ion binding"/>
    <property type="evidence" value="ECO:0007669"/>
    <property type="project" value="InterPro"/>
</dbReference>
<gene>
    <name evidence="6" type="ORF">Sjap_009390</name>
</gene>
<dbReference type="SMART" id="SM00054">
    <property type="entry name" value="EFh"/>
    <property type="match status" value="4"/>
</dbReference>
<dbReference type="CDD" id="cd00051">
    <property type="entry name" value="EFh"/>
    <property type="match status" value="2"/>
</dbReference>
<comment type="caution">
    <text evidence="6">The sequence shown here is derived from an EMBL/GenBank/DDBJ whole genome shotgun (WGS) entry which is preliminary data.</text>
</comment>
<dbReference type="Pfam" id="PF13499">
    <property type="entry name" value="EF-hand_7"/>
    <property type="match status" value="2"/>
</dbReference>